<feature type="DNA-binding region" description="H-T-H motif" evidence="2">
    <location>
        <begin position="66"/>
        <end position="85"/>
    </location>
</feature>
<proteinExistence type="predicted"/>
<evidence type="ECO:0000259" key="3">
    <source>
        <dbReference type="PROSITE" id="PS50977"/>
    </source>
</evidence>
<dbReference type="PANTHER" id="PTHR30055">
    <property type="entry name" value="HTH-TYPE TRANSCRIPTIONAL REGULATOR RUTR"/>
    <property type="match status" value="1"/>
</dbReference>
<evidence type="ECO:0000256" key="1">
    <source>
        <dbReference type="ARBA" id="ARBA00023125"/>
    </source>
</evidence>
<dbReference type="InterPro" id="IPR050109">
    <property type="entry name" value="HTH-type_TetR-like_transc_reg"/>
</dbReference>
<dbReference type="InterPro" id="IPR001647">
    <property type="entry name" value="HTH_TetR"/>
</dbReference>
<reference evidence="5" key="1">
    <citation type="journal article" date="2019" name="Int. J. Syst. Evol. Microbiol.">
        <title>The Global Catalogue of Microorganisms (GCM) 10K type strain sequencing project: providing services to taxonomists for standard genome sequencing and annotation.</title>
        <authorList>
            <consortium name="The Broad Institute Genomics Platform"/>
            <consortium name="The Broad Institute Genome Sequencing Center for Infectious Disease"/>
            <person name="Wu L."/>
            <person name="Ma J."/>
        </authorList>
    </citation>
    <scope>NUCLEOTIDE SEQUENCE [LARGE SCALE GENOMIC DNA]</scope>
    <source>
        <strain evidence="5">JCM 15933</strain>
    </source>
</reference>
<evidence type="ECO:0000256" key="2">
    <source>
        <dbReference type="PROSITE-ProRule" id="PRU00335"/>
    </source>
</evidence>
<feature type="domain" description="HTH tetR-type" evidence="3">
    <location>
        <begin position="43"/>
        <end position="103"/>
    </location>
</feature>
<protein>
    <recommendedName>
        <fullName evidence="3">HTH tetR-type domain-containing protein</fullName>
    </recommendedName>
</protein>
<keyword evidence="5" id="KW-1185">Reference proteome</keyword>
<dbReference type="Gene3D" id="1.10.357.10">
    <property type="entry name" value="Tetracycline Repressor, domain 2"/>
    <property type="match status" value="1"/>
</dbReference>
<dbReference type="Proteomes" id="UP001501470">
    <property type="component" value="Unassembled WGS sequence"/>
</dbReference>
<keyword evidence="1 2" id="KW-0238">DNA-binding</keyword>
<evidence type="ECO:0000313" key="4">
    <source>
        <dbReference type="EMBL" id="GAA1558320.1"/>
    </source>
</evidence>
<comment type="caution">
    <text evidence="4">The sequence shown here is derived from an EMBL/GenBank/DDBJ whole genome shotgun (WGS) entry which is preliminary data.</text>
</comment>
<dbReference type="PANTHER" id="PTHR30055:SF226">
    <property type="entry name" value="HTH-TYPE TRANSCRIPTIONAL REGULATOR PKSA"/>
    <property type="match status" value="1"/>
</dbReference>
<dbReference type="PRINTS" id="PR00455">
    <property type="entry name" value="HTHTETR"/>
</dbReference>
<sequence length="114" mass="12074">MAELPAAAGTFGRFPRRYGTIRAGRSTGAMPRINAATVAEHRAQQRLALLAAARDVLLEEGYAALSFAALANRTGLARPTVYSYFTTKDDIVLALCEAELPLVAADLDGLGSVH</sequence>
<dbReference type="PROSITE" id="PS50977">
    <property type="entry name" value="HTH_TETR_2"/>
    <property type="match status" value="1"/>
</dbReference>
<gene>
    <name evidence="4" type="ORF">GCM10009827_094090</name>
</gene>
<accession>A0ABP4ND04</accession>
<dbReference type="EMBL" id="BAAAQD010000027">
    <property type="protein sequence ID" value="GAA1558320.1"/>
    <property type="molecule type" value="Genomic_DNA"/>
</dbReference>
<evidence type="ECO:0000313" key="5">
    <source>
        <dbReference type="Proteomes" id="UP001501470"/>
    </source>
</evidence>
<organism evidence="4 5">
    <name type="scientific">Dactylosporangium maewongense</name>
    <dbReference type="NCBI Taxonomy" id="634393"/>
    <lineage>
        <taxon>Bacteria</taxon>
        <taxon>Bacillati</taxon>
        <taxon>Actinomycetota</taxon>
        <taxon>Actinomycetes</taxon>
        <taxon>Micromonosporales</taxon>
        <taxon>Micromonosporaceae</taxon>
        <taxon>Dactylosporangium</taxon>
    </lineage>
</organism>
<dbReference type="Pfam" id="PF00440">
    <property type="entry name" value="TetR_N"/>
    <property type="match status" value="1"/>
</dbReference>
<dbReference type="SUPFAM" id="SSF46689">
    <property type="entry name" value="Homeodomain-like"/>
    <property type="match status" value="1"/>
</dbReference>
<name>A0ABP4ND04_9ACTN</name>
<dbReference type="InterPro" id="IPR009057">
    <property type="entry name" value="Homeodomain-like_sf"/>
</dbReference>